<dbReference type="PANTHER" id="PTHR43900">
    <property type="entry name" value="GLUTATHIONE S-TRANSFERASE RHO"/>
    <property type="match status" value="1"/>
</dbReference>
<dbReference type="InterPro" id="IPR036249">
    <property type="entry name" value="Thioredoxin-like_sf"/>
</dbReference>
<dbReference type="InterPro" id="IPR010987">
    <property type="entry name" value="Glutathione-S-Trfase_C-like"/>
</dbReference>
<comment type="caution">
    <text evidence="7">The sequence shown here is derived from an EMBL/GenBank/DDBJ whole genome shotgun (WGS) entry which is preliminary data.</text>
</comment>
<dbReference type="GO" id="GO:0004364">
    <property type="term" value="F:glutathione transferase activity"/>
    <property type="evidence" value="ECO:0007669"/>
    <property type="project" value="UniProtKB-EC"/>
</dbReference>
<dbReference type="Pfam" id="PF00043">
    <property type="entry name" value="GST_C"/>
    <property type="match status" value="1"/>
</dbReference>
<dbReference type="GO" id="GO:0043295">
    <property type="term" value="F:glutathione binding"/>
    <property type="evidence" value="ECO:0007669"/>
    <property type="project" value="TreeGrafter"/>
</dbReference>
<dbReference type="PANTHER" id="PTHR43900:SF3">
    <property type="entry name" value="GLUTATHIONE S-TRANSFERASE RHO"/>
    <property type="match status" value="1"/>
</dbReference>
<dbReference type="PROSITE" id="PS50404">
    <property type="entry name" value="GST_NTER"/>
    <property type="match status" value="1"/>
</dbReference>
<dbReference type="SUPFAM" id="SSF47616">
    <property type="entry name" value="GST C-terminal domain-like"/>
    <property type="match status" value="1"/>
</dbReference>
<evidence type="ECO:0000313" key="7">
    <source>
        <dbReference type="EMBL" id="KAF5349755.1"/>
    </source>
</evidence>
<comment type="catalytic activity">
    <reaction evidence="4">
        <text>RX + glutathione = an S-substituted glutathione + a halide anion + H(+)</text>
        <dbReference type="Rhea" id="RHEA:16437"/>
        <dbReference type="ChEBI" id="CHEBI:15378"/>
        <dbReference type="ChEBI" id="CHEBI:16042"/>
        <dbReference type="ChEBI" id="CHEBI:17792"/>
        <dbReference type="ChEBI" id="CHEBI:57925"/>
        <dbReference type="ChEBI" id="CHEBI:90779"/>
        <dbReference type="EC" id="2.5.1.18"/>
    </reaction>
</comment>
<dbReference type="SFLD" id="SFLDG00358">
    <property type="entry name" value="Main_(cytGST)"/>
    <property type="match status" value="1"/>
</dbReference>
<dbReference type="GO" id="GO:0005737">
    <property type="term" value="C:cytoplasm"/>
    <property type="evidence" value="ECO:0007669"/>
    <property type="project" value="TreeGrafter"/>
</dbReference>
<dbReference type="SUPFAM" id="SSF52833">
    <property type="entry name" value="Thioredoxin-like"/>
    <property type="match status" value="1"/>
</dbReference>
<dbReference type="InterPro" id="IPR004046">
    <property type="entry name" value="GST_C"/>
</dbReference>
<dbReference type="Pfam" id="PF02798">
    <property type="entry name" value="GST_N"/>
    <property type="match status" value="1"/>
</dbReference>
<dbReference type="FunFam" id="3.40.30.10:FF:000016">
    <property type="entry name" value="Glutathione S-transferase F2"/>
    <property type="match status" value="1"/>
</dbReference>
<dbReference type="FunFam" id="1.20.1050.10:FF:000004">
    <property type="entry name" value="Glutathione S-transferase F2"/>
    <property type="match status" value="1"/>
</dbReference>
<evidence type="ECO:0000259" key="6">
    <source>
        <dbReference type="PROSITE" id="PS50405"/>
    </source>
</evidence>
<dbReference type="Proteomes" id="UP000559256">
    <property type="component" value="Unassembled WGS sequence"/>
</dbReference>
<dbReference type="GO" id="GO:0006749">
    <property type="term" value="P:glutathione metabolic process"/>
    <property type="evidence" value="ECO:0007669"/>
    <property type="project" value="TreeGrafter"/>
</dbReference>
<dbReference type="Gene3D" id="3.40.30.10">
    <property type="entry name" value="Glutaredoxin"/>
    <property type="match status" value="1"/>
</dbReference>
<dbReference type="PROSITE" id="PS50405">
    <property type="entry name" value="GST_CTER"/>
    <property type="match status" value="1"/>
</dbReference>
<evidence type="ECO:0000313" key="8">
    <source>
        <dbReference type="Proteomes" id="UP000559256"/>
    </source>
</evidence>
<accession>A0A8H5CXK3</accession>
<gene>
    <name evidence="7" type="ORF">D9758_010192</name>
</gene>
<dbReference type="AlphaFoldDB" id="A0A8H5CXK3"/>
<dbReference type="SFLD" id="SFLDS00019">
    <property type="entry name" value="Glutathione_Transferase_(cytos"/>
    <property type="match status" value="1"/>
</dbReference>
<dbReference type="InterPro" id="IPR036282">
    <property type="entry name" value="Glutathione-S-Trfase_C_sf"/>
</dbReference>
<dbReference type="InterPro" id="IPR004045">
    <property type="entry name" value="Glutathione_S-Trfase_N"/>
</dbReference>
<evidence type="ECO:0000256" key="3">
    <source>
        <dbReference type="ARBA" id="ARBA00022679"/>
    </source>
</evidence>
<evidence type="ECO:0000256" key="4">
    <source>
        <dbReference type="ARBA" id="ARBA00047960"/>
    </source>
</evidence>
<dbReference type="Gene3D" id="1.20.1050.10">
    <property type="match status" value="1"/>
</dbReference>
<name>A0A8H5CXK3_9AGAR</name>
<evidence type="ECO:0000256" key="1">
    <source>
        <dbReference type="ARBA" id="ARBA00010128"/>
    </source>
</evidence>
<proteinExistence type="inferred from homology"/>
<evidence type="ECO:0000259" key="5">
    <source>
        <dbReference type="PROSITE" id="PS50404"/>
    </source>
</evidence>
<keyword evidence="8" id="KW-1185">Reference proteome</keyword>
<keyword evidence="3" id="KW-0808">Transferase</keyword>
<organism evidence="7 8">
    <name type="scientific">Tetrapyrgos nigripes</name>
    <dbReference type="NCBI Taxonomy" id="182062"/>
    <lineage>
        <taxon>Eukaryota</taxon>
        <taxon>Fungi</taxon>
        <taxon>Dikarya</taxon>
        <taxon>Basidiomycota</taxon>
        <taxon>Agaricomycotina</taxon>
        <taxon>Agaricomycetes</taxon>
        <taxon>Agaricomycetidae</taxon>
        <taxon>Agaricales</taxon>
        <taxon>Marasmiineae</taxon>
        <taxon>Marasmiaceae</taxon>
        <taxon>Tetrapyrgos</taxon>
    </lineage>
</organism>
<evidence type="ECO:0000256" key="2">
    <source>
        <dbReference type="ARBA" id="ARBA00012452"/>
    </source>
</evidence>
<dbReference type="CDD" id="cd03053">
    <property type="entry name" value="GST_N_Phi"/>
    <property type="match status" value="1"/>
</dbReference>
<dbReference type="EC" id="2.5.1.18" evidence="2"/>
<protein>
    <recommendedName>
        <fullName evidence="2">glutathione transferase</fullName>
        <ecNumber evidence="2">2.5.1.18</ecNumber>
    </recommendedName>
</protein>
<sequence>MVLKLYGSPVASCTLRVAVVLYEKKIPFELYPIDLQKGEHKVPTYLEKQPFGQVPLLDDDGFVVFESRAICRYLEAKYPNQGPKLVPASSDLKATALFEQAASIETANFDSFAGKVAVEGYIKPQFFNLPKNQVVYDEAAKTLSAKLDAYEKILSRQKYLAGDELTLADLYHLPFGTNVAAAGCDLLTSKGPNVTRWWKDISSRESWTAVKKGIPAGAIEFD</sequence>
<reference evidence="7 8" key="1">
    <citation type="journal article" date="2020" name="ISME J.">
        <title>Uncovering the hidden diversity of litter-decomposition mechanisms in mushroom-forming fungi.</title>
        <authorList>
            <person name="Floudas D."/>
            <person name="Bentzer J."/>
            <person name="Ahren D."/>
            <person name="Johansson T."/>
            <person name="Persson P."/>
            <person name="Tunlid A."/>
        </authorList>
    </citation>
    <scope>NUCLEOTIDE SEQUENCE [LARGE SCALE GENOMIC DNA]</scope>
    <source>
        <strain evidence="7 8">CBS 291.85</strain>
    </source>
</reference>
<dbReference type="GO" id="GO:0009636">
    <property type="term" value="P:response to toxic substance"/>
    <property type="evidence" value="ECO:0007669"/>
    <property type="project" value="UniProtKB-ARBA"/>
</dbReference>
<dbReference type="EMBL" id="JAACJM010000079">
    <property type="protein sequence ID" value="KAF5349755.1"/>
    <property type="molecule type" value="Genomic_DNA"/>
</dbReference>
<comment type="similarity">
    <text evidence="1">Belongs to the GST superfamily. Phi family.</text>
</comment>
<feature type="domain" description="GST N-terminal" evidence="5">
    <location>
        <begin position="1"/>
        <end position="82"/>
    </location>
</feature>
<feature type="domain" description="GST C-terminal" evidence="6">
    <location>
        <begin position="91"/>
        <end position="222"/>
    </location>
</feature>
<dbReference type="InterPro" id="IPR040079">
    <property type="entry name" value="Glutathione_S-Trfase"/>
</dbReference>
<dbReference type="OrthoDB" id="249703at2759"/>